<protein>
    <submittedName>
        <fullName evidence="2">Uncharacterized protein</fullName>
    </submittedName>
</protein>
<organism evidence="2">
    <name type="scientific">Aphanomyces astaci</name>
    <name type="common">Crayfish plague agent</name>
    <dbReference type="NCBI Taxonomy" id="112090"/>
    <lineage>
        <taxon>Eukaryota</taxon>
        <taxon>Sar</taxon>
        <taxon>Stramenopiles</taxon>
        <taxon>Oomycota</taxon>
        <taxon>Saprolegniomycetes</taxon>
        <taxon>Saprolegniales</taxon>
        <taxon>Verrucalvaceae</taxon>
        <taxon>Aphanomyces</taxon>
    </lineage>
</organism>
<name>W4H7Q5_APHAT</name>
<reference evidence="2" key="1">
    <citation type="submission" date="2013-12" db="EMBL/GenBank/DDBJ databases">
        <title>The Genome Sequence of Aphanomyces astaci APO3.</title>
        <authorList>
            <consortium name="The Broad Institute Genomics Platform"/>
            <person name="Russ C."/>
            <person name="Tyler B."/>
            <person name="van West P."/>
            <person name="Dieguez-Uribeondo J."/>
            <person name="Young S.K."/>
            <person name="Zeng Q."/>
            <person name="Gargeya S."/>
            <person name="Fitzgerald M."/>
            <person name="Abouelleil A."/>
            <person name="Alvarado L."/>
            <person name="Chapman S.B."/>
            <person name="Gainer-Dewar J."/>
            <person name="Goldberg J."/>
            <person name="Griggs A."/>
            <person name="Gujja S."/>
            <person name="Hansen M."/>
            <person name="Howarth C."/>
            <person name="Imamovic A."/>
            <person name="Ireland A."/>
            <person name="Larimer J."/>
            <person name="McCowan C."/>
            <person name="Murphy C."/>
            <person name="Pearson M."/>
            <person name="Poon T.W."/>
            <person name="Priest M."/>
            <person name="Roberts A."/>
            <person name="Saif S."/>
            <person name="Shea T."/>
            <person name="Sykes S."/>
            <person name="Wortman J."/>
            <person name="Nusbaum C."/>
            <person name="Birren B."/>
        </authorList>
    </citation>
    <scope>NUCLEOTIDE SEQUENCE [LARGE SCALE GENOMIC DNA]</scope>
    <source>
        <strain evidence="2">APO3</strain>
    </source>
</reference>
<evidence type="ECO:0000313" key="2">
    <source>
        <dbReference type="EMBL" id="ETV87334.1"/>
    </source>
</evidence>
<dbReference type="EMBL" id="KI913115">
    <property type="protein sequence ID" value="ETV87334.1"/>
    <property type="molecule type" value="Genomic_DNA"/>
</dbReference>
<dbReference type="VEuPathDB" id="FungiDB:H257_00949"/>
<accession>W4H7Q5</accession>
<evidence type="ECO:0000256" key="1">
    <source>
        <dbReference type="SAM" id="MobiDB-lite"/>
    </source>
</evidence>
<sequence length="120" mass="13532">MVKGGNAKRRVFRNSFDPGGACLAPLRSISTPMWSPRLPQVMSVIKLMRFQTSQSSLPRRSSKPSPKHLWQLRPQVDGDGGDVEASWGPVVVCPSVSLPGFKRWLDAKEGLLRRWTFEWL</sequence>
<proteinExistence type="predicted"/>
<gene>
    <name evidence="2" type="ORF">H257_00949</name>
</gene>
<dbReference type="AlphaFoldDB" id="W4H7Q5"/>
<feature type="region of interest" description="Disordered" evidence="1">
    <location>
        <begin position="52"/>
        <end position="77"/>
    </location>
</feature>
<dbReference type="RefSeq" id="XP_009822197.1">
    <property type="nucleotide sequence ID" value="XM_009823895.1"/>
</dbReference>
<dbReference type="GeneID" id="20802945"/>